<dbReference type="AlphaFoldDB" id="A0A5B8W200"/>
<reference evidence="2 3" key="1">
    <citation type="journal article" date="2013" name="J. Microbiol.">
        <title>Mucilaginibacter ginsenosidivorax sp. nov., with ginsenoside converting activity isolated from sediment.</title>
        <authorList>
            <person name="Kim J.K."/>
            <person name="Choi T.E."/>
            <person name="Liu Q.M."/>
            <person name="Park H.Y."/>
            <person name="Yi T.H."/>
            <person name="Yoon M.H."/>
            <person name="Kim S.C."/>
            <person name="Im W.T."/>
        </authorList>
    </citation>
    <scope>NUCLEOTIDE SEQUENCE [LARGE SCALE GENOMIC DNA]</scope>
    <source>
        <strain evidence="2 3">KHI28</strain>
    </source>
</reference>
<dbReference type="NCBIfam" id="NF033488">
    <property type="entry name" value="lmo0937_fam_TM"/>
    <property type="match status" value="1"/>
</dbReference>
<dbReference type="Pfam" id="PF18919">
    <property type="entry name" value="DUF5670"/>
    <property type="match status" value="1"/>
</dbReference>
<gene>
    <name evidence="2" type="ORF">FSB76_16700</name>
</gene>
<organism evidence="2 3">
    <name type="scientific">Mucilaginibacter ginsenosidivorax</name>
    <dbReference type="NCBI Taxonomy" id="862126"/>
    <lineage>
        <taxon>Bacteria</taxon>
        <taxon>Pseudomonadati</taxon>
        <taxon>Bacteroidota</taxon>
        <taxon>Sphingobacteriia</taxon>
        <taxon>Sphingobacteriales</taxon>
        <taxon>Sphingobacteriaceae</taxon>
        <taxon>Mucilaginibacter</taxon>
    </lineage>
</organism>
<sequence>MNSLLYIIAVILIIGWAIGAFVYSVGGLIHILLVIAIIAVILGFLRRDTAI</sequence>
<keyword evidence="1" id="KW-0812">Transmembrane</keyword>
<feature type="transmembrane region" description="Helical" evidence="1">
    <location>
        <begin position="5"/>
        <end position="22"/>
    </location>
</feature>
<dbReference type="EMBL" id="CP042437">
    <property type="protein sequence ID" value="QEC77499.1"/>
    <property type="molecule type" value="Genomic_DNA"/>
</dbReference>
<dbReference type="InterPro" id="IPR043727">
    <property type="entry name" value="Lmo0937-like"/>
</dbReference>
<evidence type="ECO:0000256" key="1">
    <source>
        <dbReference type="SAM" id="Phobius"/>
    </source>
</evidence>
<keyword evidence="3" id="KW-1185">Reference proteome</keyword>
<keyword evidence="1" id="KW-0472">Membrane</keyword>
<evidence type="ECO:0000313" key="2">
    <source>
        <dbReference type="EMBL" id="QEC77499.1"/>
    </source>
</evidence>
<proteinExistence type="predicted"/>
<accession>A0A5B8W200</accession>
<dbReference type="RefSeq" id="WP_147055246.1">
    <property type="nucleotide sequence ID" value="NZ_CP042437.1"/>
</dbReference>
<evidence type="ECO:0000313" key="3">
    <source>
        <dbReference type="Proteomes" id="UP000321362"/>
    </source>
</evidence>
<protein>
    <submittedName>
        <fullName evidence="2">Lmo0937 family membrane protein</fullName>
    </submittedName>
</protein>
<keyword evidence="1" id="KW-1133">Transmembrane helix</keyword>
<dbReference type="Proteomes" id="UP000321362">
    <property type="component" value="Chromosome"/>
</dbReference>
<name>A0A5B8W200_9SPHI</name>
<dbReference type="KEGG" id="mgk:FSB76_16700"/>
<feature type="transmembrane region" description="Helical" evidence="1">
    <location>
        <begin position="28"/>
        <end position="45"/>
    </location>
</feature>